<dbReference type="AlphaFoldDB" id="A0AAQ1GA79"/>
<dbReference type="Proteomes" id="UP000243518">
    <property type="component" value="Unassembled WGS sequence"/>
</dbReference>
<keyword evidence="2" id="KW-1185">Reference proteome</keyword>
<evidence type="ECO:0000313" key="2">
    <source>
        <dbReference type="Proteomes" id="UP000243518"/>
    </source>
</evidence>
<evidence type="ECO:0000313" key="1">
    <source>
        <dbReference type="EMBL" id="SEG73442.1"/>
    </source>
</evidence>
<name>A0AAQ1GA79_9GAMM</name>
<dbReference type="EMBL" id="FNVE01000020">
    <property type="protein sequence ID" value="SEG73442.1"/>
    <property type="molecule type" value="Genomic_DNA"/>
</dbReference>
<proteinExistence type="predicted"/>
<sequence>MTTTPDSGQLSDEYRISTSSIAFNARDLMYLLFRRA</sequence>
<comment type="caution">
    <text evidence="1">The sequence shown here is derived from an EMBL/GenBank/DDBJ whole genome shotgun (WGS) entry which is preliminary data.</text>
</comment>
<gene>
    <name evidence="1" type="ORF">SAMN05216586_12024</name>
</gene>
<reference evidence="1 2" key="1">
    <citation type="submission" date="2016-10" db="EMBL/GenBank/DDBJ databases">
        <authorList>
            <person name="Varghese N."/>
            <person name="Submissions S."/>
        </authorList>
    </citation>
    <scope>NUCLEOTIDE SEQUENCE [LARGE SCALE GENOMIC DNA]</scope>
    <source>
        <strain evidence="1 2">CECT 8317</strain>
    </source>
</reference>
<accession>A0AAQ1GA79</accession>
<protein>
    <submittedName>
        <fullName evidence="1">Uncharacterized protein</fullName>
    </submittedName>
</protein>
<organism evidence="1 2">
    <name type="scientific">Halopseudomonas aestusnigri</name>
    <dbReference type="NCBI Taxonomy" id="857252"/>
    <lineage>
        <taxon>Bacteria</taxon>
        <taxon>Pseudomonadati</taxon>
        <taxon>Pseudomonadota</taxon>
        <taxon>Gammaproteobacteria</taxon>
        <taxon>Pseudomonadales</taxon>
        <taxon>Pseudomonadaceae</taxon>
        <taxon>Halopseudomonas</taxon>
    </lineage>
</organism>